<evidence type="ECO:0000313" key="9">
    <source>
        <dbReference type="EMBL" id="TWT60057.1"/>
    </source>
</evidence>
<dbReference type="InterPro" id="IPR017900">
    <property type="entry name" value="4Fe4S_Fe_S_CS"/>
</dbReference>
<protein>
    <submittedName>
        <fullName evidence="9">Putative electron transport protein YccM</fullName>
    </submittedName>
</protein>
<dbReference type="GO" id="GO:0005886">
    <property type="term" value="C:plasma membrane"/>
    <property type="evidence" value="ECO:0007669"/>
    <property type="project" value="TreeGrafter"/>
</dbReference>
<dbReference type="Pfam" id="PF13746">
    <property type="entry name" value="Fer4_18"/>
    <property type="match status" value="1"/>
</dbReference>
<dbReference type="PROSITE" id="PS51379">
    <property type="entry name" value="4FE4S_FER_2"/>
    <property type="match status" value="1"/>
</dbReference>
<dbReference type="SUPFAM" id="SSF54862">
    <property type="entry name" value="4Fe-4S ferredoxins"/>
    <property type="match status" value="1"/>
</dbReference>
<evidence type="ECO:0000256" key="1">
    <source>
        <dbReference type="ARBA" id="ARBA00022448"/>
    </source>
</evidence>
<keyword evidence="6" id="KW-0411">Iron-sulfur</keyword>
<keyword evidence="7" id="KW-0472">Membrane</keyword>
<keyword evidence="3" id="KW-0479">Metal-binding</keyword>
<dbReference type="GO" id="GO:0051539">
    <property type="term" value="F:4 iron, 4 sulfur cluster binding"/>
    <property type="evidence" value="ECO:0007669"/>
    <property type="project" value="UniProtKB-KW"/>
</dbReference>
<accession>A0A5C5XA68</accession>
<keyword evidence="10" id="KW-1185">Reference proteome</keyword>
<evidence type="ECO:0000256" key="6">
    <source>
        <dbReference type="ARBA" id="ARBA00023014"/>
    </source>
</evidence>
<dbReference type="InterPro" id="IPR014116">
    <property type="entry name" value="Cyt_c_oxidase_cbb3_FixG"/>
</dbReference>
<dbReference type="EMBL" id="SJPG01000001">
    <property type="protein sequence ID" value="TWT60057.1"/>
    <property type="molecule type" value="Genomic_DNA"/>
</dbReference>
<keyword evidence="1" id="KW-0813">Transport</keyword>
<dbReference type="InterPro" id="IPR051684">
    <property type="entry name" value="Electron_Trans/Redox"/>
</dbReference>
<gene>
    <name evidence="9" type="primary">yccM</name>
    <name evidence="9" type="ORF">Pan54_07690</name>
</gene>
<reference evidence="9 10" key="1">
    <citation type="submission" date="2019-02" db="EMBL/GenBank/DDBJ databases">
        <title>Deep-cultivation of Planctomycetes and their phenomic and genomic characterization uncovers novel biology.</title>
        <authorList>
            <person name="Wiegand S."/>
            <person name="Jogler M."/>
            <person name="Boedeker C."/>
            <person name="Pinto D."/>
            <person name="Vollmers J."/>
            <person name="Rivas-Marin E."/>
            <person name="Kohn T."/>
            <person name="Peeters S.H."/>
            <person name="Heuer A."/>
            <person name="Rast P."/>
            <person name="Oberbeckmann S."/>
            <person name="Bunk B."/>
            <person name="Jeske O."/>
            <person name="Meyerdierks A."/>
            <person name="Storesund J.E."/>
            <person name="Kallscheuer N."/>
            <person name="Luecker S."/>
            <person name="Lage O.M."/>
            <person name="Pohl T."/>
            <person name="Merkel B.J."/>
            <person name="Hornburger P."/>
            <person name="Mueller R.-W."/>
            <person name="Bruemmer F."/>
            <person name="Labrenz M."/>
            <person name="Spormann A.M."/>
            <person name="Op Den Camp H."/>
            <person name="Overmann J."/>
            <person name="Amann R."/>
            <person name="Jetten M.S.M."/>
            <person name="Mascher T."/>
            <person name="Medema M.H."/>
            <person name="Devos D.P."/>
            <person name="Kaster A.-K."/>
            <person name="Ovreas L."/>
            <person name="Rohde M."/>
            <person name="Galperin M.Y."/>
            <person name="Jogler C."/>
        </authorList>
    </citation>
    <scope>NUCLEOTIDE SEQUENCE [LARGE SCALE GENOMIC DNA]</scope>
    <source>
        <strain evidence="9 10">Pan54</strain>
    </source>
</reference>
<dbReference type="PANTHER" id="PTHR30176:SF3">
    <property type="entry name" value="FERREDOXIN-TYPE PROTEIN NAPH"/>
    <property type="match status" value="1"/>
</dbReference>
<dbReference type="PANTHER" id="PTHR30176">
    <property type="entry name" value="FERREDOXIN-TYPE PROTEIN NAPH"/>
    <property type="match status" value="1"/>
</dbReference>
<feature type="transmembrane region" description="Helical" evidence="7">
    <location>
        <begin position="85"/>
        <end position="106"/>
    </location>
</feature>
<keyword evidence="7" id="KW-1133">Transmembrane helix</keyword>
<feature type="transmembrane region" description="Helical" evidence="7">
    <location>
        <begin position="40"/>
        <end position="57"/>
    </location>
</feature>
<evidence type="ECO:0000256" key="4">
    <source>
        <dbReference type="ARBA" id="ARBA00022982"/>
    </source>
</evidence>
<evidence type="ECO:0000313" key="10">
    <source>
        <dbReference type="Proteomes" id="UP000316095"/>
    </source>
</evidence>
<keyword evidence="7" id="KW-0812">Transmembrane</keyword>
<keyword evidence="2" id="KW-0004">4Fe-4S</keyword>
<dbReference type="InterPro" id="IPR013783">
    <property type="entry name" value="Ig-like_fold"/>
</dbReference>
<keyword evidence="5" id="KW-0408">Iron</keyword>
<sequence length="460" mass="52151">MNDALLDADEHVLSTLDKDGTRRWLYPRVSLGRFWHARRIVGYLLIALFVALPHIRINGRPAILLNITGREFTLFGLTFLPTDTLLLALFMVSLFLTIFLLTAILGRVWCGWACPQTVYLEFVYRPIERLMMLTKGRGGVPGKNISGWRYVVLYAIYLVLSMLLAHTFLAYFVGVEKLSQWIRLSPFEHPGPFLVMLVTTVMMMFDFSFFREQLCLIACPYGRFQSVLLDRSSLIVAYDRTRGEPRGKINKSLPIVNQTQGDCVDCGLCVRTCPTGIDIREGLQMECIHCTQCMDACDAVMDKVKRPKGLIRYSSQNEMDGESQRFLRPRVVIYPTLILILVSLLTYNIVTRKSFDVTLMRNLGSPFIVTESGEVENSMRVKLVNRLDETDQFLINVLSPESVHIDRTQPIVLESGATETVGVLVTIPKNEFTYGQLTADLEIVSQSGDRRVVQCKLLGP</sequence>
<keyword evidence="4" id="KW-0249">Electron transport</keyword>
<organism evidence="9 10">
    <name type="scientific">Rubinisphaera italica</name>
    <dbReference type="NCBI Taxonomy" id="2527969"/>
    <lineage>
        <taxon>Bacteria</taxon>
        <taxon>Pseudomonadati</taxon>
        <taxon>Planctomycetota</taxon>
        <taxon>Planctomycetia</taxon>
        <taxon>Planctomycetales</taxon>
        <taxon>Planctomycetaceae</taxon>
        <taxon>Rubinisphaera</taxon>
    </lineage>
</organism>
<dbReference type="Pfam" id="PF11614">
    <property type="entry name" value="FixG_C"/>
    <property type="match status" value="1"/>
</dbReference>
<evidence type="ECO:0000256" key="7">
    <source>
        <dbReference type="SAM" id="Phobius"/>
    </source>
</evidence>
<dbReference type="AlphaFoldDB" id="A0A5C5XA68"/>
<proteinExistence type="predicted"/>
<dbReference type="Proteomes" id="UP000316095">
    <property type="component" value="Unassembled WGS sequence"/>
</dbReference>
<dbReference type="Gene3D" id="2.60.40.10">
    <property type="entry name" value="Immunoglobulins"/>
    <property type="match status" value="1"/>
</dbReference>
<dbReference type="InterPro" id="IPR032879">
    <property type="entry name" value="FixG_C"/>
</dbReference>
<evidence type="ECO:0000256" key="3">
    <source>
        <dbReference type="ARBA" id="ARBA00022723"/>
    </source>
</evidence>
<dbReference type="NCBIfam" id="TIGR02745">
    <property type="entry name" value="ccoG_rdxA_fixG"/>
    <property type="match status" value="1"/>
</dbReference>
<dbReference type="PROSITE" id="PS00198">
    <property type="entry name" value="4FE4S_FER_1"/>
    <property type="match status" value="1"/>
</dbReference>
<dbReference type="InterPro" id="IPR017896">
    <property type="entry name" value="4Fe4S_Fe-S-bd"/>
</dbReference>
<feature type="domain" description="4Fe-4S ferredoxin-type" evidence="8">
    <location>
        <begin position="252"/>
        <end position="282"/>
    </location>
</feature>
<name>A0A5C5XA68_9PLAN</name>
<dbReference type="GO" id="GO:0046872">
    <property type="term" value="F:metal ion binding"/>
    <property type="evidence" value="ECO:0007669"/>
    <property type="project" value="UniProtKB-KW"/>
</dbReference>
<feature type="transmembrane region" description="Helical" evidence="7">
    <location>
        <begin position="151"/>
        <end position="173"/>
    </location>
</feature>
<dbReference type="Gene3D" id="3.30.70.20">
    <property type="match status" value="1"/>
</dbReference>
<evidence type="ECO:0000256" key="5">
    <source>
        <dbReference type="ARBA" id="ARBA00023004"/>
    </source>
</evidence>
<dbReference type="RefSeq" id="WP_146502219.1">
    <property type="nucleotide sequence ID" value="NZ_SJPG01000001.1"/>
</dbReference>
<dbReference type="Pfam" id="PF12801">
    <property type="entry name" value="Fer4_5"/>
    <property type="match status" value="1"/>
</dbReference>
<dbReference type="OrthoDB" id="9786132at2"/>
<comment type="caution">
    <text evidence="9">The sequence shown here is derived from an EMBL/GenBank/DDBJ whole genome shotgun (WGS) entry which is preliminary data.</text>
</comment>
<feature type="transmembrane region" description="Helical" evidence="7">
    <location>
        <begin position="193"/>
        <end position="210"/>
    </location>
</feature>
<feature type="transmembrane region" description="Helical" evidence="7">
    <location>
        <begin position="331"/>
        <end position="350"/>
    </location>
</feature>
<evidence type="ECO:0000256" key="2">
    <source>
        <dbReference type="ARBA" id="ARBA00022485"/>
    </source>
</evidence>
<evidence type="ECO:0000259" key="8">
    <source>
        <dbReference type="PROSITE" id="PS51379"/>
    </source>
</evidence>